<evidence type="ECO:0000256" key="4">
    <source>
        <dbReference type="ARBA" id="ARBA00022690"/>
    </source>
</evidence>
<feature type="chain" id="PRO_5045516193" description="Alanine--tRNA ligase" evidence="15">
    <location>
        <begin position="22"/>
        <end position="2196"/>
    </location>
</feature>
<evidence type="ECO:0000256" key="1">
    <source>
        <dbReference type="ARBA" id="ARBA00008429"/>
    </source>
</evidence>
<dbReference type="Gene3D" id="3.30.980.10">
    <property type="entry name" value="Threonyl-trna Synthetase, Chain A, domain 2"/>
    <property type="match status" value="1"/>
</dbReference>
<evidence type="ECO:0000256" key="6">
    <source>
        <dbReference type="ARBA" id="ARBA00022741"/>
    </source>
</evidence>
<keyword evidence="2 12" id="KW-0820">tRNA-binding</keyword>
<keyword evidence="9 12" id="KW-0694">RNA-binding</keyword>
<dbReference type="HAMAP" id="MF_00036_B">
    <property type="entry name" value="Ala_tRNA_synth_B"/>
    <property type="match status" value="1"/>
</dbReference>
<dbReference type="InterPro" id="IPR018162">
    <property type="entry name" value="Ala-tRNA-ligase_IIc_anticod-bd"/>
</dbReference>
<comment type="catalytic activity">
    <reaction evidence="12">
        <text>tRNA(Ala) + L-alanine + ATP = L-alanyl-tRNA(Ala) + AMP + diphosphate</text>
        <dbReference type="Rhea" id="RHEA:12540"/>
        <dbReference type="Rhea" id="RHEA-COMP:9657"/>
        <dbReference type="Rhea" id="RHEA-COMP:9923"/>
        <dbReference type="ChEBI" id="CHEBI:30616"/>
        <dbReference type="ChEBI" id="CHEBI:33019"/>
        <dbReference type="ChEBI" id="CHEBI:57972"/>
        <dbReference type="ChEBI" id="CHEBI:78442"/>
        <dbReference type="ChEBI" id="CHEBI:78497"/>
        <dbReference type="ChEBI" id="CHEBI:456215"/>
        <dbReference type="EC" id="6.1.1.7"/>
    </reaction>
</comment>
<dbReference type="InterPro" id="IPR023033">
    <property type="entry name" value="Ala_tRNA_ligase_euk/bac"/>
</dbReference>
<evidence type="ECO:0000256" key="3">
    <source>
        <dbReference type="ARBA" id="ARBA00022598"/>
    </source>
</evidence>
<dbReference type="InterPro" id="IPR002318">
    <property type="entry name" value="Ala-tRNA-lgiase_IIc"/>
</dbReference>
<dbReference type="InterPro" id="IPR018164">
    <property type="entry name" value="Ala-tRNA-synth_IIc_N"/>
</dbReference>
<keyword evidence="12" id="KW-0862">Zinc</keyword>
<evidence type="ECO:0000256" key="7">
    <source>
        <dbReference type="ARBA" id="ARBA00022840"/>
    </source>
</evidence>
<dbReference type="Gene3D" id="3.30.930.10">
    <property type="entry name" value="Bira Bifunctional Protein, Domain 2"/>
    <property type="match status" value="1"/>
</dbReference>
<keyword evidence="12" id="KW-0963">Cytoplasm</keyword>
<sequence length="2196" mass="245986">MRVIRSRAILILFLLSAFGLSEQGKSGGFCSEEMATLGGVHDSHGSSQNSDEIQNLAKFAVDEHNKKENAMIELARVVKAQEQTVAGKLHHLTLEVMDAGKKKLYEAKVWVKPWLNFKELQEFKHVEDVPTFTSSDLGVKQVEQTSGLKSVPVHDPVVEEAAEHAIKTIQQRSNSLLPYELQEIVHANAEMADDHTKLHLVIKTSRGGKEEKFKVQVQHNNEDCVFIPLSSSNIIPKAVDAAFCCFCISPVCCKAHTENPNSLLRNWIMERKKSRKEGRKEARTTKKHKKFDSWIQHQQTQKTRRTLPNSKPTHTVHSRKDNQGQRHDHFHSLNSKKDLDTSPRVVDSKADNRSLKRKDSRNKNSMASIELDIEVKNDLQASPRLESSKVENRSLKRKHASNKNSKTMFMEYLEMEKEGDAISADVDLRLERKLAKKLKVKNEKLQGDDDIDMLLEGIPSVVDCNSQLNESLERTDADTSHKKLKKKTRDEVLDGKLVSEDGKFNPSCVSYVEHVDTDLQTKQKESKKMKRKKTKFEELLATEMRGQDISADEDLALERKLAKKLKVKRGKLLGDDDDMNNLFEGIPSLLDSFEDENTQLVGEAPRKRDKSSSNERSKEKRYNKEAQGEDHDQEEEQKAESTPYCTDVKAAAGSAAKENAKYVAPRLRSCLGNDSEEFAQIRRRLRGLLNRMSEANVESITSEISTIYQTVGRTFGSQIINEEVLASCSRGPRGNEQYAAVFAAFVAGMACLVGMDFGAKLLASMAKCFEDEYQNEDNLSVRNLTLLLSYLYTFGVCSSDLIYDFLVTLSKRLTEVDVSTILTVLQACGMKLRGDDPVGMKNFIVSVQDRVNELKSSSGEGQSNSMGKRMEFMLEMICDIKNNKKRMKEDTLQLTRIKKWLQQLRVVDILIRGLKWSKLIDPDKRGQWWMSGNIDSTTDVQDVASTIDLEVTEAQKMLQLAAAQRMNTDARRAIFCIIMSGEDYIDAFEKLLRLDLQGKQDREIMRVLVECCLQEKAFNKYYCALASKLCSHDKNNKFTLQYCLWDHFKELDQMQLIRSMHLSKFVAEMVASFSLSLAVLKAVDLSDSSQLTPKRIMHFRMLFENILEFPEKLVWNIFTRIALLPEYESLRDGIVFFIRKYVIDSQKCLADKFKIAKKALNNVEGVIMGRLVVRWDRLGYSPVWDGWMRVSIDGSTWRCIALALPYYRAATLPSSAALLLPPSPAVSRRLFNFTRSFSVSTPMGSQPEVLDWPANKVRETFISFFQGKDHKEVQSSPVVPHNDPTLLFANAGMNQFKPIFLGIVDPNSPLSKLKRACDTQKCIRAGGKHNDLDDVGKDTYHHTFFEMLGNWSFGDYFKKEAIGWAWELLTQAYRLPSERIYATYFGGDEKSGLPADNEARDLWLKFLPPSRVLPFDCKDNFWEMGDTGPCGPCTEIHFDRIGNRDAASFVNNDDPTVIEIWNLVFIQFNREADGSLKPLPAKHVDTGMGFERLTSILQNKMSNYDTDVFLSIFDAIQKATGARPYSGKVGADDVDNIDMAYRVVADHIRTLSFAIADGSCPGNEGREYVLRRILRRAVRYGTEVLKAQQGFFSSLVKVVVEVMGDVFPELKQREAHIRDIIADEETSFGRTLLHGIEKFKKAAQEVQGKQFSGQEAFVLWDTYGFPLDLTQLMAEERGLVVDVDGFNVAMDAARERSRNAQSKNAGGAIAMDADATAALHKKGVAATNDIFKFTWSQDHESEIKAIYTGSEFLESAAAGDEVGIILESTSFYAEQGGQIYDTGSLESPSGAFQVCNVQIYGGFILHIGSFSGQAHKFSVGDKVICKVDYNRRTLIAPNHTCTHMLNFALKEVLGDHIDQKGSIVLPEKLRFDFSHGKPVKPEELRKIESIVNEQIKSELDVFSKEAKLSDAKSIKGLRAVFGEVYPDPVRIVSIGQKVEDLLANPENEEWSSYSAELCGGTHISNTREAKAFALMSEEGIAKGIRRVTAVTTYRAFEATDLASSLEQKVNEAFQTDESLLEEKVTSLNATVERAQIPTVMKTDLKAKLSVLQNQVIKAKKKIAAENIQKAVRAASEMAEAAASGGKAYCILQIGVGLDTAAVREAVVKVMEQKGMAVLVFSKDEAANKVLVCAGVPEKGDKCQQLNVKDWLNAALKPLGGKGGGGKGGLAQGQATDISKVDEAMDVAASFAAMKLN</sequence>
<keyword evidence="19" id="KW-1185">Reference proteome</keyword>
<accession>A0ABQ7VI41</accession>
<dbReference type="InterPro" id="IPR012947">
    <property type="entry name" value="tRNA_SAD"/>
</dbReference>
<dbReference type="PANTHER" id="PTHR11777:SF9">
    <property type="entry name" value="ALANINE--TRNA LIGASE, CYTOPLASMIC"/>
    <property type="match status" value="1"/>
</dbReference>
<feature type="coiled-coil region" evidence="13">
    <location>
        <begin position="2041"/>
        <end position="2068"/>
    </location>
</feature>
<proteinExistence type="inferred from homology"/>
<evidence type="ECO:0000259" key="17">
    <source>
        <dbReference type="PROSITE" id="PS51366"/>
    </source>
</evidence>
<feature type="binding site" evidence="12">
    <location>
        <position position="1843"/>
    </location>
    <ligand>
        <name>Zn(2+)</name>
        <dbReference type="ChEBI" id="CHEBI:29105"/>
    </ligand>
</feature>
<feature type="compositionally biased region" description="Basic and acidic residues" evidence="14">
    <location>
        <begin position="318"/>
        <end position="354"/>
    </location>
</feature>
<dbReference type="PROSITE" id="PS51366">
    <property type="entry name" value="MI"/>
    <property type="match status" value="1"/>
</dbReference>
<evidence type="ECO:0000259" key="16">
    <source>
        <dbReference type="PROSITE" id="PS50860"/>
    </source>
</evidence>
<dbReference type="SMART" id="SM00544">
    <property type="entry name" value="MA3"/>
    <property type="match status" value="1"/>
</dbReference>
<evidence type="ECO:0000256" key="12">
    <source>
        <dbReference type="HAMAP-Rule" id="MF_03133"/>
    </source>
</evidence>
<keyword evidence="13" id="KW-0175">Coiled coil</keyword>
<dbReference type="SMART" id="SM00043">
    <property type="entry name" value="CY"/>
    <property type="match status" value="1"/>
</dbReference>
<dbReference type="EMBL" id="JAIVGD010000013">
    <property type="protein sequence ID" value="KAH0763740.1"/>
    <property type="molecule type" value="Genomic_DNA"/>
</dbReference>
<dbReference type="InterPro" id="IPR003891">
    <property type="entry name" value="Initiation_fac_eIF4g_MI"/>
</dbReference>
<dbReference type="Proteomes" id="UP000826656">
    <property type="component" value="Unassembled WGS sequence"/>
</dbReference>
<dbReference type="InterPro" id="IPR045864">
    <property type="entry name" value="aa-tRNA-synth_II/BPL/LPL"/>
</dbReference>
<comment type="domain">
    <text evidence="12">Consists of three domains; the N-terminal catalytic domain, the editing domain and the C-terminal C-Ala domain. The editing domain removes incorrectly charged amino acids, while the C-Ala domain, along with tRNA(Ala), serves as a bridge to cooperatively bring together the editing and aminoacylation centers thus stimulating deacylation of misacylated tRNAs.</text>
</comment>
<dbReference type="InterPro" id="IPR018165">
    <property type="entry name" value="Ala-tRNA-synth_IIc_core"/>
</dbReference>
<keyword evidence="11 12" id="KW-0030">Aminoacyl-tRNA synthetase</keyword>
<dbReference type="Gene3D" id="3.10.450.10">
    <property type="match status" value="2"/>
</dbReference>
<dbReference type="PROSITE" id="PS50860">
    <property type="entry name" value="AA_TRNA_LIGASE_II_ALA"/>
    <property type="match status" value="1"/>
</dbReference>
<dbReference type="Pfam" id="PF07973">
    <property type="entry name" value="tRNA_SAD"/>
    <property type="match status" value="1"/>
</dbReference>
<dbReference type="InterPro" id="IPR018073">
    <property type="entry name" value="Prot_inh_cystat_CS"/>
</dbReference>
<comment type="caution">
    <text evidence="18">The sequence shown here is derived from an EMBL/GenBank/DDBJ whole genome shotgun (WGS) entry which is preliminary data.</text>
</comment>
<dbReference type="SUPFAM" id="SSF55186">
    <property type="entry name" value="ThrRS/AlaRS common domain"/>
    <property type="match status" value="1"/>
</dbReference>
<dbReference type="NCBIfam" id="TIGR00344">
    <property type="entry name" value="alaS"/>
    <property type="match status" value="1"/>
</dbReference>
<dbReference type="CDD" id="cd00042">
    <property type="entry name" value="CY"/>
    <property type="match status" value="1"/>
</dbReference>
<dbReference type="InterPro" id="IPR009000">
    <property type="entry name" value="Transl_B-barrel_sf"/>
</dbReference>
<dbReference type="Pfam" id="PF02854">
    <property type="entry name" value="MIF4G"/>
    <property type="match status" value="1"/>
</dbReference>
<dbReference type="PANTHER" id="PTHR11777">
    <property type="entry name" value="ALANYL-TRNA SYNTHETASE"/>
    <property type="match status" value="1"/>
</dbReference>
<protein>
    <recommendedName>
        <fullName evidence="12">Alanine--tRNA ligase</fullName>
        <ecNumber evidence="12">6.1.1.7</ecNumber>
    </recommendedName>
    <alternativeName>
        <fullName evidence="12">Alanyl-tRNA synthetase</fullName>
        <shortName evidence="12">AlaRS</shortName>
    </alternativeName>
</protein>
<comment type="function">
    <text evidence="12">Catalyzes the attachment of alanine to tRNA(Ala) in a two-step reaction: alanine is first activated by ATP to form Ala-AMP and then transferred to the acceptor end of tRNA(Ala). Also edits incorrectly charged tRNA(Ala) via its editing domain.</text>
</comment>
<feature type="domain" description="MI" evidence="17">
    <location>
        <begin position="969"/>
        <end position="1085"/>
    </location>
</feature>
<dbReference type="CDD" id="cd00673">
    <property type="entry name" value="AlaRS_core"/>
    <property type="match status" value="1"/>
</dbReference>
<feature type="region of interest" description="Disordered" evidence="14">
    <location>
        <begin position="383"/>
        <end position="402"/>
    </location>
</feature>
<keyword evidence="5" id="KW-0789">Thiol protease inhibitor</keyword>
<dbReference type="InterPro" id="IPR046350">
    <property type="entry name" value="Cystatin_sf"/>
</dbReference>
<feature type="binding site" evidence="12">
    <location>
        <position position="1962"/>
    </location>
    <ligand>
        <name>Zn(2+)</name>
        <dbReference type="ChEBI" id="CHEBI:29105"/>
    </ligand>
</feature>
<dbReference type="Pfam" id="PF02847">
    <property type="entry name" value="MA3"/>
    <property type="match status" value="1"/>
</dbReference>
<dbReference type="SMART" id="SM00863">
    <property type="entry name" value="tRNA_SAD"/>
    <property type="match status" value="1"/>
</dbReference>
<gene>
    <name evidence="18" type="ORF">KY290_019813</name>
</gene>
<keyword evidence="3 12" id="KW-0436">Ligase</keyword>
<comment type="subcellular location">
    <subcellularLocation>
        <location evidence="12">Mitochondrion</location>
    </subcellularLocation>
    <subcellularLocation>
        <location evidence="12">Cytoplasm</location>
    </subcellularLocation>
</comment>
<comment type="similarity">
    <text evidence="1">Belongs to the class-II aminoacyl-tRNA synthetase family. Alax-L subfamily.</text>
</comment>
<keyword evidence="6 12" id="KW-0547">Nucleotide-binding</keyword>
<keyword evidence="7 12" id="KW-0067">ATP-binding</keyword>
<feature type="compositionally biased region" description="Basic and acidic residues" evidence="14">
    <location>
        <begin position="604"/>
        <end position="630"/>
    </location>
</feature>
<dbReference type="InterPro" id="IPR050058">
    <property type="entry name" value="Ala-tRNA_ligase"/>
</dbReference>
<feature type="region of interest" description="Disordered" evidence="14">
    <location>
        <begin position="599"/>
        <end position="645"/>
    </location>
</feature>
<feature type="signal peptide" evidence="15">
    <location>
        <begin position="1"/>
        <end position="21"/>
    </location>
</feature>
<dbReference type="InterPro" id="IPR016024">
    <property type="entry name" value="ARM-type_fold"/>
</dbReference>
<keyword evidence="10 12" id="KW-0648">Protein biosynthesis</keyword>
<feature type="binding site" evidence="12">
    <location>
        <position position="1958"/>
    </location>
    <ligand>
        <name>Zn(2+)</name>
        <dbReference type="ChEBI" id="CHEBI:29105"/>
    </ligand>
</feature>
<name>A0ABQ7VI41_SOLTU</name>
<dbReference type="Pfam" id="PF16845">
    <property type="entry name" value="SQAPI"/>
    <property type="match status" value="1"/>
</dbReference>
<feature type="binding site" evidence="12">
    <location>
        <position position="1839"/>
    </location>
    <ligand>
        <name>Zn(2+)</name>
        <dbReference type="ChEBI" id="CHEBI:29105"/>
    </ligand>
</feature>
<dbReference type="Gene3D" id="3.10.310.40">
    <property type="match status" value="1"/>
</dbReference>
<evidence type="ECO:0000256" key="2">
    <source>
        <dbReference type="ARBA" id="ARBA00022555"/>
    </source>
</evidence>
<keyword evidence="15" id="KW-0732">Signal</keyword>
<evidence type="ECO:0000313" key="19">
    <source>
        <dbReference type="Proteomes" id="UP000826656"/>
    </source>
</evidence>
<dbReference type="SUPFAM" id="SSF54403">
    <property type="entry name" value="Cystatin/monellin"/>
    <property type="match status" value="2"/>
</dbReference>
<evidence type="ECO:0000256" key="8">
    <source>
        <dbReference type="ARBA" id="ARBA00022845"/>
    </source>
</evidence>
<dbReference type="Pfam" id="PF02272">
    <property type="entry name" value="DHHA1"/>
    <property type="match status" value="1"/>
</dbReference>
<evidence type="ECO:0000256" key="5">
    <source>
        <dbReference type="ARBA" id="ARBA00022704"/>
    </source>
</evidence>
<dbReference type="SUPFAM" id="SSF101353">
    <property type="entry name" value="Putative anticodon-binding domain of alanyl-tRNA synthetase (AlaRS)"/>
    <property type="match status" value="1"/>
</dbReference>
<feature type="domain" description="Alanyl-transfer RNA synthetases family profile" evidence="16">
    <location>
        <begin position="1252"/>
        <end position="2001"/>
    </location>
</feature>
<evidence type="ECO:0000256" key="10">
    <source>
        <dbReference type="ARBA" id="ARBA00022917"/>
    </source>
</evidence>
<evidence type="ECO:0000256" key="11">
    <source>
        <dbReference type="ARBA" id="ARBA00023146"/>
    </source>
</evidence>
<dbReference type="SUPFAM" id="SSF48371">
    <property type="entry name" value="ARM repeat"/>
    <property type="match status" value="1"/>
</dbReference>
<evidence type="ECO:0000256" key="13">
    <source>
        <dbReference type="SAM" id="Coils"/>
    </source>
</evidence>
<dbReference type="InterPro" id="IPR018163">
    <property type="entry name" value="Thr/Ala-tRNA-synth_IIc_edit"/>
</dbReference>
<dbReference type="SMART" id="SM00543">
    <property type="entry name" value="MIF4G"/>
    <property type="match status" value="1"/>
</dbReference>
<evidence type="ECO:0000256" key="15">
    <source>
        <dbReference type="SAM" id="SignalP"/>
    </source>
</evidence>
<keyword evidence="12" id="KW-0479">Metal-binding</keyword>
<feature type="region of interest" description="Disordered" evidence="14">
    <location>
        <begin position="271"/>
        <end position="363"/>
    </location>
</feature>
<dbReference type="PROSITE" id="PS00287">
    <property type="entry name" value="CYSTATIN"/>
    <property type="match status" value="1"/>
</dbReference>
<dbReference type="Pfam" id="PF01411">
    <property type="entry name" value="tRNA-synt_2c"/>
    <property type="match status" value="1"/>
</dbReference>
<dbReference type="SUPFAM" id="SSF50447">
    <property type="entry name" value="Translation proteins"/>
    <property type="match status" value="1"/>
</dbReference>
<evidence type="ECO:0000256" key="9">
    <source>
        <dbReference type="ARBA" id="ARBA00022884"/>
    </source>
</evidence>
<evidence type="ECO:0000313" key="18">
    <source>
        <dbReference type="EMBL" id="KAH0763740.1"/>
    </source>
</evidence>
<dbReference type="InterPro" id="IPR000010">
    <property type="entry name" value="Cystatin_dom"/>
</dbReference>
<dbReference type="InterPro" id="IPR003156">
    <property type="entry name" value="DHHA1_dom"/>
</dbReference>
<keyword evidence="12" id="KW-0496">Mitochondrion</keyword>
<feature type="compositionally biased region" description="Polar residues" evidence="14">
    <location>
        <begin position="295"/>
        <end position="315"/>
    </location>
</feature>
<evidence type="ECO:0000256" key="14">
    <source>
        <dbReference type="SAM" id="MobiDB-lite"/>
    </source>
</evidence>
<dbReference type="SUPFAM" id="SSF55681">
    <property type="entry name" value="Class II aaRS and biotin synthetases"/>
    <property type="match status" value="1"/>
</dbReference>
<dbReference type="Gene3D" id="1.25.40.180">
    <property type="match status" value="1"/>
</dbReference>
<reference evidence="18 19" key="1">
    <citation type="journal article" date="2021" name="bioRxiv">
        <title>Chromosome-scale and haplotype-resolved genome assembly of a tetraploid potato cultivar.</title>
        <authorList>
            <person name="Sun H."/>
            <person name="Jiao W.-B."/>
            <person name="Krause K."/>
            <person name="Campoy J.A."/>
            <person name="Goel M."/>
            <person name="Folz-Donahue K."/>
            <person name="Kukat C."/>
            <person name="Huettel B."/>
            <person name="Schneeberger K."/>
        </authorList>
    </citation>
    <scope>NUCLEOTIDE SEQUENCE [LARGE SCALE GENOMIC DNA]</scope>
    <source>
        <strain evidence="18">SolTubOtavaFocal</strain>
        <tissue evidence="18">Leaves</tissue>
    </source>
</reference>
<dbReference type="PRINTS" id="PR00980">
    <property type="entry name" value="TRNASYNTHALA"/>
</dbReference>
<dbReference type="InterPro" id="IPR003890">
    <property type="entry name" value="MIF4G-like_typ-3"/>
</dbReference>
<keyword evidence="8" id="KW-0810">Translation regulation</keyword>
<dbReference type="Gene3D" id="2.40.30.130">
    <property type="match status" value="1"/>
</dbReference>
<comment type="subunit">
    <text evidence="12">Monomer.</text>
</comment>
<organism evidence="18 19">
    <name type="scientific">Solanum tuberosum</name>
    <name type="common">Potato</name>
    <dbReference type="NCBI Taxonomy" id="4113"/>
    <lineage>
        <taxon>Eukaryota</taxon>
        <taxon>Viridiplantae</taxon>
        <taxon>Streptophyta</taxon>
        <taxon>Embryophyta</taxon>
        <taxon>Tracheophyta</taxon>
        <taxon>Spermatophyta</taxon>
        <taxon>Magnoliopsida</taxon>
        <taxon>eudicotyledons</taxon>
        <taxon>Gunneridae</taxon>
        <taxon>Pentapetalae</taxon>
        <taxon>asterids</taxon>
        <taxon>lamiids</taxon>
        <taxon>Solanales</taxon>
        <taxon>Solanaceae</taxon>
        <taxon>Solanoideae</taxon>
        <taxon>Solaneae</taxon>
        <taxon>Solanum</taxon>
    </lineage>
</organism>
<comment type="cofactor">
    <cofactor evidence="12">
        <name>Zn(2+)</name>
        <dbReference type="ChEBI" id="CHEBI:29105"/>
    </cofactor>
    <text evidence="12">Binds 1 zinc ion per subunit.</text>
</comment>
<keyword evidence="4" id="KW-0646">Protease inhibitor</keyword>
<dbReference type="EC" id="6.1.1.7" evidence="12"/>